<proteinExistence type="predicted"/>
<feature type="region of interest" description="Disordered" evidence="3">
    <location>
        <begin position="689"/>
        <end position="721"/>
    </location>
</feature>
<feature type="compositionally biased region" description="Polar residues" evidence="3">
    <location>
        <begin position="1"/>
        <end position="12"/>
    </location>
</feature>
<dbReference type="PANTHER" id="PTHR31001:SF56">
    <property type="entry name" value="ZN(2)-C6 FUNGAL-TYPE DOMAIN-CONTAINING PROTEIN"/>
    <property type="match status" value="1"/>
</dbReference>
<keyword evidence="2" id="KW-0539">Nucleus</keyword>
<name>A0ABR3G2Q4_9AGAR</name>
<protein>
    <recommendedName>
        <fullName evidence="4">Xylanolytic transcriptional activator regulatory domain-containing protein</fullName>
    </recommendedName>
</protein>
<feature type="compositionally biased region" description="Basic residues" evidence="3">
    <location>
        <begin position="689"/>
        <end position="701"/>
    </location>
</feature>
<feature type="compositionally biased region" description="Low complexity" evidence="3">
    <location>
        <begin position="706"/>
        <end position="715"/>
    </location>
</feature>
<dbReference type="EMBL" id="JBAHYK010000001">
    <property type="protein sequence ID" value="KAL0582042.1"/>
    <property type="molecule type" value="Genomic_DNA"/>
</dbReference>
<keyword evidence="6" id="KW-1185">Reference proteome</keyword>
<sequence>MASDGQDTQPTQKRPAKKTANDGLETRHFVRGMSSLVQSVAKHDFPPPLPLIAISVRRGCPSICPNGSLSSGQGTRYVLADTSQLHAKINEMGQRIRQLEDALAISHSSSSNEPHPLLRDELMSIKFGPERNVTVPPERTVSSPTTSEALNVPGTLSVGVSGQGKYFGRSAGTEALFLTGADIDEGPAEEDPLPPSEILQLSALFPLAREDAADQTLKVLYNHLPPRPRAWTLCETYLEHVSWMFSPIRREEIVDDVLTPIYRNLNQIQQNPGSDDSYSAISPHKLAVLYIIFSLGALTDLTLDPYNTEAENYFQMGKAALGLRAVFDSQELSTIQAVALAATYHNMAGRRYTMDSAWCIVSLASKLAQGLGLHRDSARWNLDSKVVQRRRALFYEVLGLELLHCLALGRPPSIRTSYVDCEFPTNEEIPVDKDGNPLISFYQWKYEFCRDIFSQVIELTLTAEPPNYETILDLDLKVREKTLPPHLNMFMNPGDEQCTPFTYMRGCVLGQYRSVTLLYIHRSFFAQAMLDHPINPLRSPYAPSFLAAYRCASGVIKASLQHYERFPSLCIRWWGIWTHLFTAAVIVGTIVTHSPSAPMAPNAFAELGLAHSLFQKSASNSRRARAGLKILTRLREKATQVYTSFRNGNPLPPHVHSFTLDYGDDELALFGGQTKVIFSKLLVAKSHQVHRRSSSGVKHHTTGTASSPSSENSQSPGIPDALQEVHPSLLEYLSLLPAEQKPTTYQQPGPFPQVPSMAPDFTTATVPAPANYMPTMNGGYDEQAGLVTMESPPDLNSDIFSDSFMDLGMAMSGNAAIDDQWKVFMRGAGIMGYPQS</sequence>
<dbReference type="InterPro" id="IPR050613">
    <property type="entry name" value="Sec_Metabolite_Reg"/>
</dbReference>
<dbReference type="SMART" id="SM00906">
    <property type="entry name" value="Fungal_trans"/>
    <property type="match status" value="1"/>
</dbReference>
<dbReference type="CDD" id="cd12148">
    <property type="entry name" value="fungal_TF_MHR"/>
    <property type="match status" value="1"/>
</dbReference>
<reference evidence="5 6" key="1">
    <citation type="submission" date="2024-02" db="EMBL/GenBank/DDBJ databases">
        <title>A draft genome for the cacao thread blight pathogen Marasmius crinis-equi.</title>
        <authorList>
            <person name="Cohen S.P."/>
            <person name="Baruah I.K."/>
            <person name="Amoako-Attah I."/>
            <person name="Bukari Y."/>
            <person name="Meinhardt L.W."/>
            <person name="Bailey B.A."/>
        </authorList>
    </citation>
    <scope>NUCLEOTIDE SEQUENCE [LARGE SCALE GENOMIC DNA]</scope>
    <source>
        <strain evidence="5 6">GH-76</strain>
    </source>
</reference>
<comment type="caution">
    <text evidence="5">The sequence shown here is derived from an EMBL/GenBank/DDBJ whole genome shotgun (WGS) entry which is preliminary data.</text>
</comment>
<feature type="region of interest" description="Disordered" evidence="3">
    <location>
        <begin position="741"/>
        <end position="762"/>
    </location>
</feature>
<dbReference type="PANTHER" id="PTHR31001">
    <property type="entry name" value="UNCHARACTERIZED TRANSCRIPTIONAL REGULATORY PROTEIN"/>
    <property type="match status" value="1"/>
</dbReference>
<feature type="domain" description="Xylanolytic transcriptional activator regulatory" evidence="4">
    <location>
        <begin position="357"/>
        <end position="430"/>
    </location>
</feature>
<dbReference type="Pfam" id="PF04082">
    <property type="entry name" value="Fungal_trans"/>
    <property type="match status" value="1"/>
</dbReference>
<evidence type="ECO:0000313" key="6">
    <source>
        <dbReference type="Proteomes" id="UP001465976"/>
    </source>
</evidence>
<comment type="subcellular location">
    <subcellularLocation>
        <location evidence="1">Nucleus</location>
    </subcellularLocation>
</comment>
<feature type="region of interest" description="Disordered" evidence="3">
    <location>
        <begin position="1"/>
        <end position="27"/>
    </location>
</feature>
<organism evidence="5 6">
    <name type="scientific">Marasmius crinis-equi</name>
    <dbReference type="NCBI Taxonomy" id="585013"/>
    <lineage>
        <taxon>Eukaryota</taxon>
        <taxon>Fungi</taxon>
        <taxon>Dikarya</taxon>
        <taxon>Basidiomycota</taxon>
        <taxon>Agaricomycotina</taxon>
        <taxon>Agaricomycetes</taxon>
        <taxon>Agaricomycetidae</taxon>
        <taxon>Agaricales</taxon>
        <taxon>Marasmiineae</taxon>
        <taxon>Marasmiaceae</taxon>
        <taxon>Marasmius</taxon>
    </lineage>
</organism>
<dbReference type="Proteomes" id="UP001465976">
    <property type="component" value="Unassembled WGS sequence"/>
</dbReference>
<dbReference type="InterPro" id="IPR007219">
    <property type="entry name" value="XnlR_reg_dom"/>
</dbReference>
<accession>A0ABR3G2Q4</accession>
<evidence type="ECO:0000256" key="2">
    <source>
        <dbReference type="ARBA" id="ARBA00023242"/>
    </source>
</evidence>
<evidence type="ECO:0000259" key="4">
    <source>
        <dbReference type="SMART" id="SM00906"/>
    </source>
</evidence>
<evidence type="ECO:0000256" key="1">
    <source>
        <dbReference type="ARBA" id="ARBA00004123"/>
    </source>
</evidence>
<evidence type="ECO:0000313" key="5">
    <source>
        <dbReference type="EMBL" id="KAL0582042.1"/>
    </source>
</evidence>
<evidence type="ECO:0000256" key="3">
    <source>
        <dbReference type="SAM" id="MobiDB-lite"/>
    </source>
</evidence>
<gene>
    <name evidence="5" type="ORF">V5O48_000100</name>
</gene>